<keyword evidence="2" id="KW-1185">Reference proteome</keyword>
<name>A0A0C3AJA7_PILCF</name>
<reference evidence="1 2" key="1">
    <citation type="submission" date="2014-04" db="EMBL/GenBank/DDBJ databases">
        <authorList>
            <consortium name="DOE Joint Genome Institute"/>
            <person name="Kuo A."/>
            <person name="Tarkka M."/>
            <person name="Buscot F."/>
            <person name="Kohler A."/>
            <person name="Nagy L.G."/>
            <person name="Floudas D."/>
            <person name="Copeland A."/>
            <person name="Barry K.W."/>
            <person name="Cichocki N."/>
            <person name="Veneault-Fourrey C."/>
            <person name="LaButti K."/>
            <person name="Lindquist E.A."/>
            <person name="Lipzen A."/>
            <person name="Lundell T."/>
            <person name="Morin E."/>
            <person name="Murat C."/>
            <person name="Sun H."/>
            <person name="Tunlid A."/>
            <person name="Henrissat B."/>
            <person name="Grigoriev I.V."/>
            <person name="Hibbett D.S."/>
            <person name="Martin F."/>
            <person name="Nordberg H.P."/>
            <person name="Cantor M.N."/>
            <person name="Hua S.X."/>
        </authorList>
    </citation>
    <scope>NUCLEOTIDE SEQUENCE [LARGE SCALE GENOMIC DNA]</scope>
    <source>
        <strain evidence="1 2">F 1598</strain>
    </source>
</reference>
<dbReference type="AlphaFoldDB" id="A0A0C3AJA7"/>
<protein>
    <submittedName>
        <fullName evidence="1">Uncharacterized protein</fullName>
    </submittedName>
</protein>
<reference evidence="2" key="2">
    <citation type="submission" date="2015-01" db="EMBL/GenBank/DDBJ databases">
        <title>Evolutionary Origins and Diversification of the Mycorrhizal Mutualists.</title>
        <authorList>
            <consortium name="DOE Joint Genome Institute"/>
            <consortium name="Mycorrhizal Genomics Consortium"/>
            <person name="Kohler A."/>
            <person name="Kuo A."/>
            <person name="Nagy L.G."/>
            <person name="Floudas D."/>
            <person name="Copeland A."/>
            <person name="Barry K.W."/>
            <person name="Cichocki N."/>
            <person name="Veneault-Fourrey C."/>
            <person name="LaButti K."/>
            <person name="Lindquist E.A."/>
            <person name="Lipzen A."/>
            <person name="Lundell T."/>
            <person name="Morin E."/>
            <person name="Murat C."/>
            <person name="Riley R."/>
            <person name="Ohm R."/>
            <person name="Sun H."/>
            <person name="Tunlid A."/>
            <person name="Henrissat B."/>
            <person name="Grigoriev I.V."/>
            <person name="Hibbett D.S."/>
            <person name="Martin F."/>
        </authorList>
    </citation>
    <scope>NUCLEOTIDE SEQUENCE [LARGE SCALE GENOMIC DNA]</scope>
    <source>
        <strain evidence="2">F 1598</strain>
    </source>
</reference>
<dbReference type="EMBL" id="KN833070">
    <property type="protein sequence ID" value="KIM73943.1"/>
    <property type="molecule type" value="Genomic_DNA"/>
</dbReference>
<dbReference type="InParanoid" id="A0A0C3AJA7"/>
<proteinExistence type="predicted"/>
<accession>A0A0C3AJA7</accession>
<evidence type="ECO:0000313" key="1">
    <source>
        <dbReference type="EMBL" id="KIM73943.1"/>
    </source>
</evidence>
<sequence>MTYLTPNQPEMYKIFQVGFMISAFTVGTLADTSFCKCRSGGSPDNDETQACCGDLQNSFGGLKYSVTHSRCDCATEALFNFQSQWAACCAQFDQDGYNCQIG</sequence>
<organism evidence="1 2">
    <name type="scientific">Piloderma croceum (strain F 1598)</name>
    <dbReference type="NCBI Taxonomy" id="765440"/>
    <lineage>
        <taxon>Eukaryota</taxon>
        <taxon>Fungi</taxon>
        <taxon>Dikarya</taxon>
        <taxon>Basidiomycota</taxon>
        <taxon>Agaricomycotina</taxon>
        <taxon>Agaricomycetes</taxon>
        <taxon>Agaricomycetidae</taxon>
        <taxon>Atheliales</taxon>
        <taxon>Atheliaceae</taxon>
        <taxon>Piloderma</taxon>
    </lineage>
</organism>
<dbReference type="Proteomes" id="UP000054166">
    <property type="component" value="Unassembled WGS sequence"/>
</dbReference>
<dbReference type="HOGENOM" id="CLU_185482_0_0_1"/>
<gene>
    <name evidence="1" type="ORF">PILCRDRAFT_716571</name>
</gene>
<evidence type="ECO:0000313" key="2">
    <source>
        <dbReference type="Proteomes" id="UP000054166"/>
    </source>
</evidence>